<reference evidence="1" key="1">
    <citation type="submission" date="2023-05" db="EMBL/GenBank/DDBJ databases">
        <title>Nepenthes gracilis genome sequencing.</title>
        <authorList>
            <person name="Fukushima K."/>
        </authorList>
    </citation>
    <scope>NUCLEOTIDE SEQUENCE</scope>
    <source>
        <strain evidence="1">SING2019-196</strain>
    </source>
</reference>
<comment type="caution">
    <text evidence="1">The sequence shown here is derived from an EMBL/GenBank/DDBJ whole genome shotgun (WGS) entry which is preliminary data.</text>
</comment>
<keyword evidence="2" id="KW-1185">Reference proteome</keyword>
<proteinExistence type="predicted"/>
<dbReference type="EMBL" id="BSYO01000037">
    <property type="protein sequence ID" value="GMH29898.1"/>
    <property type="molecule type" value="Genomic_DNA"/>
</dbReference>
<organism evidence="1 2">
    <name type="scientific">Nepenthes gracilis</name>
    <name type="common">Slender pitcher plant</name>
    <dbReference type="NCBI Taxonomy" id="150966"/>
    <lineage>
        <taxon>Eukaryota</taxon>
        <taxon>Viridiplantae</taxon>
        <taxon>Streptophyta</taxon>
        <taxon>Embryophyta</taxon>
        <taxon>Tracheophyta</taxon>
        <taxon>Spermatophyta</taxon>
        <taxon>Magnoliopsida</taxon>
        <taxon>eudicotyledons</taxon>
        <taxon>Gunneridae</taxon>
        <taxon>Pentapetalae</taxon>
        <taxon>Caryophyllales</taxon>
        <taxon>Nepenthaceae</taxon>
        <taxon>Nepenthes</taxon>
    </lineage>
</organism>
<gene>
    <name evidence="1" type="ORF">Nepgr_031741</name>
</gene>
<accession>A0AAD3THA8</accession>
<name>A0AAD3THA8_NEPGR</name>
<dbReference type="AlphaFoldDB" id="A0AAD3THA8"/>
<protein>
    <submittedName>
        <fullName evidence="1">Uncharacterized protein</fullName>
    </submittedName>
</protein>
<evidence type="ECO:0000313" key="1">
    <source>
        <dbReference type="EMBL" id="GMH29898.1"/>
    </source>
</evidence>
<sequence>MHLRPLAFLAPRVLVPVRCVGCISFPTQKSSLPGGGFSRVVLFWSPTWCAGVLFLHEVAVVVFACFEGGNWVELPPGLYALSCSSDSLSSPRIVSSSGGVGPGLCGRELSRMALEVLVHRCRLAALIVVVGFVKMNLLLNSRNSSRLDASCWVMGGGRAADAYCLLVFLTFSTEMHNFYLGYEVVHVFFLTGM</sequence>
<evidence type="ECO:0000313" key="2">
    <source>
        <dbReference type="Proteomes" id="UP001279734"/>
    </source>
</evidence>
<dbReference type="Proteomes" id="UP001279734">
    <property type="component" value="Unassembled WGS sequence"/>
</dbReference>